<feature type="region of interest" description="Disordered" evidence="2">
    <location>
        <begin position="1"/>
        <end position="23"/>
    </location>
</feature>
<keyword evidence="1" id="KW-0378">Hydrolase</keyword>
<dbReference type="CDD" id="cd16936">
    <property type="entry name" value="HATPase_RsbW-like"/>
    <property type="match status" value="1"/>
</dbReference>
<dbReference type="RefSeq" id="WP_323377287.1">
    <property type="nucleotide sequence ID" value="NZ_WEGJ01000003.1"/>
</dbReference>
<dbReference type="PANTHER" id="PTHR43156">
    <property type="entry name" value="STAGE II SPORULATION PROTEIN E-RELATED"/>
    <property type="match status" value="1"/>
</dbReference>
<reference evidence="4 5" key="1">
    <citation type="submission" date="2019-10" db="EMBL/GenBank/DDBJ databases">
        <title>Streptomyces smaragdinus sp. nov. and Streptomyces fabii sp. nov., isolated from the gut of fungus growing-termite Macrotermes natalensis.</title>
        <authorList>
            <person name="Schwitalla J."/>
            <person name="Benndorf R."/>
            <person name="Martin K."/>
            <person name="De Beer W."/>
            <person name="Kaster A.-K."/>
            <person name="Vollmers J."/>
            <person name="Poulsen M."/>
            <person name="Beemelmanns C."/>
        </authorList>
    </citation>
    <scope>NUCLEOTIDE SEQUENCE [LARGE SCALE GENOMIC DNA]</scope>
    <source>
        <strain evidence="4 5">RB5</strain>
    </source>
</reference>
<dbReference type="GO" id="GO:0016791">
    <property type="term" value="F:phosphatase activity"/>
    <property type="evidence" value="ECO:0007669"/>
    <property type="project" value="TreeGrafter"/>
</dbReference>
<evidence type="ECO:0000313" key="4">
    <source>
        <dbReference type="EMBL" id="MQY11587.1"/>
    </source>
</evidence>
<comment type="caution">
    <text evidence="4">The sequence shown here is derived from an EMBL/GenBank/DDBJ whole genome shotgun (WGS) entry which is preliminary data.</text>
</comment>
<dbReference type="SMART" id="SM00331">
    <property type="entry name" value="PP2C_SIG"/>
    <property type="match status" value="1"/>
</dbReference>
<organism evidence="4 5">
    <name type="scientific">Streptomyces smaragdinus</name>
    <dbReference type="NCBI Taxonomy" id="2585196"/>
    <lineage>
        <taxon>Bacteria</taxon>
        <taxon>Bacillati</taxon>
        <taxon>Actinomycetota</taxon>
        <taxon>Actinomycetes</taxon>
        <taxon>Kitasatosporales</taxon>
        <taxon>Streptomycetaceae</taxon>
        <taxon>Streptomyces</taxon>
    </lineage>
</organism>
<dbReference type="InterPro" id="IPR001932">
    <property type="entry name" value="PPM-type_phosphatase-like_dom"/>
</dbReference>
<dbReference type="AlphaFoldDB" id="A0A7K0CDP6"/>
<dbReference type="InterPro" id="IPR036890">
    <property type="entry name" value="HATPase_C_sf"/>
</dbReference>
<evidence type="ECO:0000259" key="3">
    <source>
        <dbReference type="SMART" id="SM00331"/>
    </source>
</evidence>
<dbReference type="SUPFAM" id="SSF81606">
    <property type="entry name" value="PP2C-like"/>
    <property type="match status" value="1"/>
</dbReference>
<feature type="domain" description="PPM-type phosphatase" evidence="3">
    <location>
        <begin position="377"/>
        <end position="615"/>
    </location>
</feature>
<dbReference type="PANTHER" id="PTHR43156:SF2">
    <property type="entry name" value="STAGE II SPORULATION PROTEIN E"/>
    <property type="match status" value="1"/>
</dbReference>
<evidence type="ECO:0000313" key="5">
    <source>
        <dbReference type="Proteomes" id="UP000466345"/>
    </source>
</evidence>
<dbReference type="InterPro" id="IPR036457">
    <property type="entry name" value="PPM-type-like_dom_sf"/>
</dbReference>
<dbReference type="Pfam" id="PF07228">
    <property type="entry name" value="SpoIIE"/>
    <property type="match status" value="1"/>
</dbReference>
<proteinExistence type="predicted"/>
<dbReference type="Proteomes" id="UP000466345">
    <property type="component" value="Unassembled WGS sequence"/>
</dbReference>
<evidence type="ECO:0000256" key="1">
    <source>
        <dbReference type="ARBA" id="ARBA00022801"/>
    </source>
</evidence>
<name>A0A7K0CDP6_9ACTN</name>
<dbReference type="InterPro" id="IPR052016">
    <property type="entry name" value="Bact_Sigma-Reg"/>
</dbReference>
<dbReference type="EMBL" id="WEGJ01000003">
    <property type="protein sequence ID" value="MQY11587.1"/>
    <property type="molecule type" value="Genomic_DNA"/>
</dbReference>
<dbReference type="Gene3D" id="3.30.565.10">
    <property type="entry name" value="Histidine kinase-like ATPase, C-terminal domain"/>
    <property type="match status" value="1"/>
</dbReference>
<sequence length="616" mass="64191">MSTFEAAPPARQDISTRWEGSAPATEVATALPGTSEAASIARGFVRATLAGWKAADGGFGPLRAAGAGALFGGELLEDALLLVSELVTNAVVHAGTEVEVRLRYDPGTGGAGPAPGVPARPGLIVEVGDGRGRRADAAGGFARERGRGLRLVDELAESWGVAYRRTGKTVWFRLALDGAAPQPAVPAPAPVRSYDVEAAYSFLAETSDILTGQFDEDMVASLATQLLVPRFADWSAIWLDSTAGGTEQRRLAQVWHADEGRIGGLREALEQYPPLPSGGERAALVPCRWPGAEAGYGEDGAAMACRLVAGGRLIGVLALGRAGAARIPDEASGVIEDFARRVAHSVAAARRFTRQATISAVLQRGLLPSGVLRPPGLDVHVVYEPADHAWVGGDLWDLFPVGDGRWCFALGDVCGNGPEAAVVTGLARPVMRLLAREGYPVSEVLRRLNRTLAAEAVEAMEAAAAAVSEHAPSAPDSARFLSLLYGELVPYGSDRGGARCTLASAGHPLPLVLRPDGTVRTAASPQMLLGVVEDATYTAESFDLAAGETLLCVTDGVTERRDGNRLFDDDDGLAAALAGCVGLTAAGVAERLRRAVHAFGGTAPEDDLAMLVLRAR</sequence>
<accession>A0A7K0CDP6</accession>
<keyword evidence="5" id="KW-1185">Reference proteome</keyword>
<gene>
    <name evidence="4" type="ORF">SRB5_17060</name>
</gene>
<evidence type="ECO:0000256" key="2">
    <source>
        <dbReference type="SAM" id="MobiDB-lite"/>
    </source>
</evidence>
<protein>
    <recommendedName>
        <fullName evidence="3">PPM-type phosphatase domain-containing protein</fullName>
    </recommendedName>
</protein>
<dbReference type="Gene3D" id="3.60.40.10">
    <property type="entry name" value="PPM-type phosphatase domain"/>
    <property type="match status" value="1"/>
</dbReference>